<evidence type="ECO:0000313" key="3">
    <source>
        <dbReference type="Proteomes" id="UP000028701"/>
    </source>
</evidence>
<proteinExistence type="predicted"/>
<organism evidence="2 3">
    <name type="scientific">Agrobacterium rubi TR3 = NBRC 13261</name>
    <dbReference type="NCBI Taxonomy" id="1368415"/>
    <lineage>
        <taxon>Bacteria</taxon>
        <taxon>Pseudomonadati</taxon>
        <taxon>Pseudomonadota</taxon>
        <taxon>Alphaproteobacteria</taxon>
        <taxon>Hyphomicrobiales</taxon>
        <taxon>Rhizobiaceae</taxon>
        <taxon>Rhizobium/Agrobacterium group</taxon>
        <taxon>Agrobacterium</taxon>
    </lineage>
</organism>
<dbReference type="EMBL" id="BBJU01000002">
    <property type="protein sequence ID" value="GAK68827.1"/>
    <property type="molecule type" value="Genomic_DNA"/>
</dbReference>
<dbReference type="RefSeq" id="WP_042617567.1">
    <property type="nucleotide sequence ID" value="NZ_BBJU01000002.1"/>
</dbReference>
<evidence type="ECO:0000313" key="2">
    <source>
        <dbReference type="EMBL" id="GAK68827.1"/>
    </source>
</evidence>
<feature type="coiled-coil region" evidence="1">
    <location>
        <begin position="7"/>
        <end position="55"/>
    </location>
</feature>
<dbReference type="Pfam" id="PF04325">
    <property type="entry name" value="DUF465"/>
    <property type="match status" value="1"/>
</dbReference>
<gene>
    <name evidence="2" type="ORF">RRU01S_02_01550</name>
</gene>
<dbReference type="Gene3D" id="6.10.280.50">
    <property type="match status" value="1"/>
</dbReference>
<dbReference type="eggNOG" id="COG5570">
    <property type="taxonomic scope" value="Bacteria"/>
</dbReference>
<reference evidence="2 3" key="1">
    <citation type="submission" date="2014-08" db="EMBL/GenBank/DDBJ databases">
        <title>Whole genome shotgun sequence of Rhizobium rubi NBRC 13261.</title>
        <authorList>
            <person name="Katano-Makiyama Y."/>
            <person name="Hosoyama A."/>
            <person name="Hashimoto M."/>
            <person name="Hosoyama Y."/>
            <person name="Noguchi M."/>
            <person name="Tsuchikane K."/>
            <person name="Uohara A."/>
            <person name="Ohji S."/>
            <person name="Ichikawa N."/>
            <person name="Kimura A."/>
            <person name="Yamazoe A."/>
            <person name="Fujita N."/>
        </authorList>
    </citation>
    <scope>NUCLEOTIDE SEQUENCE [LARGE SCALE GENOMIC DNA]</scope>
    <source>
        <strain evidence="2 3">NBRC 13261</strain>
    </source>
</reference>
<accession>A0A081CQ81</accession>
<dbReference type="OrthoDB" id="7362854at2"/>
<dbReference type="InterPro" id="IPR007420">
    <property type="entry name" value="DUF465"/>
</dbReference>
<protein>
    <recommendedName>
        <fullName evidence="4">DUF465 domain-containing protein</fullName>
    </recommendedName>
</protein>
<evidence type="ECO:0000256" key="1">
    <source>
        <dbReference type="SAM" id="Coils"/>
    </source>
</evidence>
<keyword evidence="1" id="KW-0175">Coiled coil</keyword>
<dbReference type="Proteomes" id="UP000028701">
    <property type="component" value="Unassembled WGS sequence"/>
</dbReference>
<evidence type="ECO:0008006" key="4">
    <source>
        <dbReference type="Google" id="ProtNLM"/>
    </source>
</evidence>
<dbReference type="InterPro" id="IPR038444">
    <property type="entry name" value="DUF465_sf"/>
</dbReference>
<sequence>MTIQAHIASLEKKHGALEEELETVLASPSSDDRQIVDLKRKKLRLKDEMQRLQASTKH</sequence>
<name>A0A081CQ81_9HYPH</name>
<comment type="caution">
    <text evidence="2">The sequence shown here is derived from an EMBL/GenBank/DDBJ whole genome shotgun (WGS) entry which is preliminary data.</text>
</comment>
<dbReference type="AlphaFoldDB" id="A0A081CQ81"/>